<dbReference type="EMBL" id="NARP01000008">
    <property type="protein sequence ID" value="OTQ00505.1"/>
    <property type="molecule type" value="Genomic_DNA"/>
</dbReference>
<dbReference type="EMBL" id="NART01000013">
    <property type="protein sequence ID" value="OTQ10727.1"/>
    <property type="molecule type" value="Genomic_DNA"/>
</dbReference>
<feature type="coiled-coil region" evidence="1">
    <location>
        <begin position="196"/>
        <end position="223"/>
    </location>
</feature>
<dbReference type="OrthoDB" id="5765242at2"/>
<evidence type="ECO:0000313" key="5">
    <source>
        <dbReference type="Proteomes" id="UP000194977"/>
    </source>
</evidence>
<sequence length="230" mass="24927">MNKIIGTLALCVSLVLTGCQSSSGGASTRNVDPALTKGNTAQFFSKSAWQACAVGVGIMGVGCLLLGEKAGTCLASAAVGCGVMMGGNYYLDTKRAEYANAEMRIDAYIQDLQQNTLEVQAITQSAKNVLDKNLATLHVLNEQIKNDNMNKKQAQKNLTQIDANIAYLNDKLKRIKKVEHDWVNLSVQEQQSGVNVTRLDKEIGELHKQISALEKQINLVTQQRSAVKVS</sequence>
<gene>
    <name evidence="3" type="ORF">B6C91_04565</name>
    <name evidence="2" type="ORF">B6D08_04045</name>
</gene>
<evidence type="ECO:0000313" key="2">
    <source>
        <dbReference type="EMBL" id="OTQ00505.1"/>
    </source>
</evidence>
<proteinExistence type="predicted"/>
<keyword evidence="1" id="KW-0175">Coiled coil</keyword>
<comment type="caution">
    <text evidence="2">The sequence shown here is derived from an EMBL/GenBank/DDBJ whole genome shotgun (WGS) entry which is preliminary data.</text>
</comment>
<keyword evidence="4" id="KW-1185">Reference proteome</keyword>
<organism evidence="2 5">
    <name type="scientific">Gilliamella apicola</name>
    <dbReference type="NCBI Taxonomy" id="1196095"/>
    <lineage>
        <taxon>Bacteria</taxon>
        <taxon>Pseudomonadati</taxon>
        <taxon>Pseudomonadota</taxon>
        <taxon>Gammaproteobacteria</taxon>
        <taxon>Orbales</taxon>
        <taxon>Orbaceae</taxon>
        <taxon>Gilliamella</taxon>
    </lineage>
</organism>
<dbReference type="RefSeq" id="WP_086271417.1">
    <property type="nucleotide sequence ID" value="NZ_CAMLAF010000001.1"/>
</dbReference>
<evidence type="ECO:0000313" key="4">
    <source>
        <dbReference type="Proteomes" id="UP000194800"/>
    </source>
</evidence>
<dbReference type="Proteomes" id="UP000194800">
    <property type="component" value="Unassembled WGS sequence"/>
</dbReference>
<name>A0A242NJE9_9GAMM</name>
<dbReference type="PROSITE" id="PS51257">
    <property type="entry name" value="PROKAR_LIPOPROTEIN"/>
    <property type="match status" value="1"/>
</dbReference>
<evidence type="ECO:0000313" key="3">
    <source>
        <dbReference type="EMBL" id="OTQ10727.1"/>
    </source>
</evidence>
<protein>
    <recommendedName>
        <fullName evidence="6">Lipoprotein</fullName>
    </recommendedName>
</protein>
<evidence type="ECO:0008006" key="6">
    <source>
        <dbReference type="Google" id="ProtNLM"/>
    </source>
</evidence>
<reference evidence="4 5" key="1">
    <citation type="submission" date="2017-03" db="EMBL/GenBank/DDBJ databases">
        <title>Comparative genomics of honeybee gut symbionts reveal geographically distinct and subgroup specific antibiotic resistance.</title>
        <authorList>
            <person name="Ludvigsen J."/>
            <person name="Porcellato D."/>
            <person name="Labee-Lund T.M."/>
            <person name="Amdam G.V."/>
            <person name="Rudi K."/>
        </authorList>
    </citation>
    <scope>NUCLEOTIDE SEQUENCE [LARGE SCALE GENOMIC DNA]</scope>
    <source>
        <strain evidence="2 5">A-7-12</strain>
        <strain evidence="3 4">A-9-12</strain>
    </source>
</reference>
<evidence type="ECO:0000256" key="1">
    <source>
        <dbReference type="SAM" id="Coils"/>
    </source>
</evidence>
<dbReference type="Proteomes" id="UP000194977">
    <property type="component" value="Unassembled WGS sequence"/>
</dbReference>
<accession>A0A242NJE9</accession>
<dbReference type="AlphaFoldDB" id="A0A242NJE9"/>
<feature type="coiled-coil region" evidence="1">
    <location>
        <begin position="137"/>
        <end position="171"/>
    </location>
</feature>